<evidence type="ECO:0000259" key="1">
    <source>
        <dbReference type="Pfam" id="PF00534"/>
    </source>
</evidence>
<protein>
    <submittedName>
        <fullName evidence="3">XrtY-associated glycosyltransferase XYAG1</fullName>
    </submittedName>
</protein>
<organism evidence="3 4">
    <name type="scientific">Pedobacter vanadiisoli</name>
    <dbReference type="NCBI Taxonomy" id="1761975"/>
    <lineage>
        <taxon>Bacteria</taxon>
        <taxon>Pseudomonadati</taxon>
        <taxon>Bacteroidota</taxon>
        <taxon>Sphingobacteriia</taxon>
        <taxon>Sphingobacteriales</taxon>
        <taxon>Sphingobacteriaceae</taxon>
        <taxon>Pedobacter</taxon>
    </lineage>
</organism>
<reference evidence="4" key="1">
    <citation type="journal article" date="2019" name="Int. J. Syst. Evol. Microbiol.">
        <title>The Global Catalogue of Microorganisms (GCM) 10K type strain sequencing project: providing services to taxonomists for standard genome sequencing and annotation.</title>
        <authorList>
            <consortium name="The Broad Institute Genomics Platform"/>
            <consortium name="The Broad Institute Genome Sequencing Center for Infectious Disease"/>
            <person name="Wu L."/>
            <person name="Ma J."/>
        </authorList>
    </citation>
    <scope>NUCLEOTIDE SEQUENCE [LARGE SCALE GENOMIC DNA]</scope>
    <source>
        <strain evidence="4">KCTC 42866</strain>
    </source>
</reference>
<feature type="domain" description="Glycosyltransferase subfamily 4-like N-terminal" evidence="2">
    <location>
        <begin position="128"/>
        <end position="219"/>
    </location>
</feature>
<evidence type="ECO:0000313" key="4">
    <source>
        <dbReference type="Proteomes" id="UP001597461"/>
    </source>
</evidence>
<keyword evidence="4" id="KW-1185">Reference proteome</keyword>
<dbReference type="InterPro" id="IPR001296">
    <property type="entry name" value="Glyco_trans_1"/>
</dbReference>
<evidence type="ECO:0000259" key="2">
    <source>
        <dbReference type="Pfam" id="PF13439"/>
    </source>
</evidence>
<dbReference type="Proteomes" id="UP001597461">
    <property type="component" value="Unassembled WGS sequence"/>
</dbReference>
<dbReference type="Pfam" id="PF00534">
    <property type="entry name" value="Glycos_transf_1"/>
    <property type="match status" value="1"/>
</dbReference>
<comment type="caution">
    <text evidence="3">The sequence shown here is derived from an EMBL/GenBank/DDBJ whole genome shotgun (WGS) entry which is preliminary data.</text>
</comment>
<dbReference type="SUPFAM" id="SSF53756">
    <property type="entry name" value="UDP-Glycosyltransferase/glycogen phosphorylase"/>
    <property type="match status" value="1"/>
</dbReference>
<sequence length="423" mass="47906">MKIIHITASYKPAYIYGGPIQSVGKLCEVLVGNKRWALDAQELNLQVLTTTANGRNELDVKTSVPVLVEGVTVTYFKRWSKDHSHFSPGLLWGLRKEILRCAQDDKPSAQGENKIEMSKLQTLNSKLIIHIHAWWNLVSLLSCFIAKWYKIPVVLSPRGMLTSYSLGNRNSFSKRIIHKLMGKQLLKYCHIHATSEQEKTDILKIVEPKSIRVISNLVSLPLDGENYEALETSSMEHRAKGRGRLDDSFKLIFLSRIEEKKGLELLFKALSTIDISWKLTIAGSGERQYVQSLKVLTRELKLSDKIYWIGQVSNEDKYSLMATHDLLVLTSYNENFANVVVESLSVGTPVLISEQVGLSDYVKDRALGWVTAVDTTAIKKNITAAHQDPEKRQNIRNIAPLTIRKDFSDGTLAKEYLEFYKTI</sequence>
<dbReference type="RefSeq" id="WP_379076888.1">
    <property type="nucleotide sequence ID" value="NZ_JBHULL010000007.1"/>
</dbReference>
<name>A0ABW5MHX8_9SPHI</name>
<feature type="domain" description="Glycosyl transferase family 1" evidence="1">
    <location>
        <begin position="245"/>
        <end position="399"/>
    </location>
</feature>
<evidence type="ECO:0000313" key="3">
    <source>
        <dbReference type="EMBL" id="MFD2582258.1"/>
    </source>
</evidence>
<accession>A0ABW5MHX8</accession>
<gene>
    <name evidence="3" type="ORF">ACFSR6_07150</name>
</gene>
<dbReference type="Pfam" id="PF13439">
    <property type="entry name" value="Glyco_transf_4"/>
    <property type="match status" value="1"/>
</dbReference>
<dbReference type="InterPro" id="IPR028098">
    <property type="entry name" value="Glyco_trans_4-like_N"/>
</dbReference>
<dbReference type="PANTHER" id="PTHR12526">
    <property type="entry name" value="GLYCOSYLTRANSFERASE"/>
    <property type="match status" value="1"/>
</dbReference>
<proteinExistence type="predicted"/>
<dbReference type="EMBL" id="JBHULL010000007">
    <property type="protein sequence ID" value="MFD2582258.1"/>
    <property type="molecule type" value="Genomic_DNA"/>
</dbReference>
<dbReference type="Gene3D" id="3.40.50.2000">
    <property type="entry name" value="Glycogen Phosphorylase B"/>
    <property type="match status" value="2"/>
</dbReference>
<dbReference type="NCBIfam" id="NF046085">
    <property type="entry name" value="XrtY_assoc_Gly1"/>
    <property type="match status" value="1"/>
</dbReference>